<reference evidence="1 2" key="1">
    <citation type="journal article" date="2019" name="Sci. Rep.">
        <title>Orb-weaving spider Araneus ventricosus genome elucidates the spidroin gene catalogue.</title>
        <authorList>
            <person name="Kono N."/>
            <person name="Nakamura H."/>
            <person name="Ohtoshi R."/>
            <person name="Moran D.A.P."/>
            <person name="Shinohara A."/>
            <person name="Yoshida Y."/>
            <person name="Fujiwara M."/>
            <person name="Mori M."/>
            <person name="Tomita M."/>
            <person name="Arakawa K."/>
        </authorList>
    </citation>
    <scope>NUCLEOTIDE SEQUENCE [LARGE SCALE GENOMIC DNA]</scope>
</reference>
<accession>A0A4Y2VXE2</accession>
<dbReference type="AlphaFoldDB" id="A0A4Y2VXE2"/>
<name>A0A4Y2VXE2_ARAVE</name>
<gene>
    <name evidence="1" type="ORF">AVEN_103651-2_1</name>
</gene>
<comment type="caution">
    <text evidence="1">The sequence shown here is derived from an EMBL/GenBank/DDBJ whole genome shotgun (WGS) entry which is preliminary data.</text>
</comment>
<proteinExistence type="predicted"/>
<evidence type="ECO:0000313" key="1">
    <source>
        <dbReference type="EMBL" id="GBO29565.1"/>
    </source>
</evidence>
<evidence type="ECO:0000313" key="2">
    <source>
        <dbReference type="Proteomes" id="UP000499080"/>
    </source>
</evidence>
<organism evidence="1 2">
    <name type="scientific">Araneus ventricosus</name>
    <name type="common">Orbweaver spider</name>
    <name type="synonym">Epeira ventricosa</name>
    <dbReference type="NCBI Taxonomy" id="182803"/>
    <lineage>
        <taxon>Eukaryota</taxon>
        <taxon>Metazoa</taxon>
        <taxon>Ecdysozoa</taxon>
        <taxon>Arthropoda</taxon>
        <taxon>Chelicerata</taxon>
        <taxon>Arachnida</taxon>
        <taxon>Araneae</taxon>
        <taxon>Araneomorphae</taxon>
        <taxon>Entelegynae</taxon>
        <taxon>Araneoidea</taxon>
        <taxon>Araneidae</taxon>
        <taxon>Araneus</taxon>
    </lineage>
</organism>
<protein>
    <submittedName>
        <fullName evidence="1">Uncharacterized protein</fullName>
    </submittedName>
</protein>
<keyword evidence="2" id="KW-1185">Reference proteome</keyword>
<dbReference type="EMBL" id="BGPR01052734">
    <property type="protein sequence ID" value="GBO29565.1"/>
    <property type="molecule type" value="Genomic_DNA"/>
</dbReference>
<feature type="non-terminal residue" evidence="1">
    <location>
        <position position="1"/>
    </location>
</feature>
<sequence length="110" mass="12494">SLFCKLAASLICKGRGAICHVELAANALQARVALVVTANLLQVRFKFDASNFAMTREYQVKIKLAANLRAIWVIVTMYIKRPFKSIPNYRKIQDFKRPKSFYLDPTLQGT</sequence>
<dbReference type="Proteomes" id="UP000499080">
    <property type="component" value="Unassembled WGS sequence"/>
</dbReference>